<protein>
    <submittedName>
        <fullName evidence="1">Uncharacterized protein</fullName>
    </submittedName>
</protein>
<accession>A0ABQ4A2Q0</accession>
<reference evidence="1 2" key="1">
    <citation type="submission" date="2021-01" db="EMBL/GenBank/DDBJ databases">
        <title>Whole genome shotgun sequence of Actinoplanes humidus NBRC 14915.</title>
        <authorList>
            <person name="Komaki H."/>
            <person name="Tamura T."/>
        </authorList>
    </citation>
    <scope>NUCLEOTIDE SEQUENCE [LARGE SCALE GENOMIC DNA]</scope>
    <source>
        <strain evidence="1 2">NBRC 14915</strain>
    </source>
</reference>
<dbReference type="Proteomes" id="UP000603200">
    <property type="component" value="Unassembled WGS sequence"/>
</dbReference>
<dbReference type="EMBL" id="BOMN01000116">
    <property type="protein sequence ID" value="GIE25135.1"/>
    <property type="molecule type" value="Genomic_DNA"/>
</dbReference>
<gene>
    <name evidence="1" type="ORF">Ahu01nite_082370</name>
</gene>
<keyword evidence="2" id="KW-1185">Reference proteome</keyword>
<organism evidence="1 2">
    <name type="scientific">Winogradskya humida</name>
    <dbReference type="NCBI Taxonomy" id="113566"/>
    <lineage>
        <taxon>Bacteria</taxon>
        <taxon>Bacillati</taxon>
        <taxon>Actinomycetota</taxon>
        <taxon>Actinomycetes</taxon>
        <taxon>Micromonosporales</taxon>
        <taxon>Micromonosporaceae</taxon>
        <taxon>Winogradskya</taxon>
    </lineage>
</organism>
<name>A0ABQ4A2Q0_9ACTN</name>
<evidence type="ECO:0000313" key="1">
    <source>
        <dbReference type="EMBL" id="GIE25135.1"/>
    </source>
</evidence>
<dbReference type="RefSeq" id="WP_203842105.1">
    <property type="nucleotide sequence ID" value="NZ_BAAATV010000020.1"/>
</dbReference>
<sequence length="156" mass="17398">MTASDDTEILAGLLRADPAALMANIGAYWHRVEGDWRDLFWPTEETEPDRRWFSAGEPVQVMVGVGDADVCVAIPMLVGGLPSSPTYLKPAKILAVQDRYQTQDGVTLSEAIHEAERRRRASFRYCRYCRVQTDGAQLIMDSVCRGCAVRFLGVVF</sequence>
<evidence type="ECO:0000313" key="2">
    <source>
        <dbReference type="Proteomes" id="UP000603200"/>
    </source>
</evidence>
<comment type="caution">
    <text evidence="1">The sequence shown here is derived from an EMBL/GenBank/DDBJ whole genome shotgun (WGS) entry which is preliminary data.</text>
</comment>
<proteinExistence type="predicted"/>